<evidence type="ECO:0000313" key="2">
    <source>
        <dbReference type="EMBL" id="ABR47063.1"/>
    </source>
</evidence>
<accession>A6TLJ5</accession>
<keyword evidence="3" id="KW-1185">Reference proteome</keyword>
<gene>
    <name evidence="2" type="ordered locus">Amet_0838</name>
</gene>
<dbReference type="PROSITE" id="PS50943">
    <property type="entry name" value="HTH_CROC1"/>
    <property type="match status" value="1"/>
</dbReference>
<evidence type="ECO:0000259" key="1">
    <source>
        <dbReference type="PROSITE" id="PS50943"/>
    </source>
</evidence>
<proteinExistence type="predicted"/>
<dbReference type="Proteomes" id="UP000001572">
    <property type="component" value="Chromosome"/>
</dbReference>
<dbReference type="Gene3D" id="1.10.260.40">
    <property type="entry name" value="lambda repressor-like DNA-binding domains"/>
    <property type="match status" value="1"/>
</dbReference>
<dbReference type="STRING" id="293826.Amet_0838"/>
<feature type="domain" description="HTH cro/C1-type" evidence="1">
    <location>
        <begin position="32"/>
        <end position="87"/>
    </location>
</feature>
<dbReference type="KEGG" id="amt:Amet_0838"/>
<dbReference type="eggNOG" id="ENOG50336PN">
    <property type="taxonomic scope" value="Bacteria"/>
</dbReference>
<dbReference type="EMBL" id="CP000724">
    <property type="protein sequence ID" value="ABR47063.1"/>
    <property type="molecule type" value="Genomic_DNA"/>
</dbReference>
<dbReference type="SMART" id="SM00530">
    <property type="entry name" value="HTH_XRE"/>
    <property type="match status" value="1"/>
</dbReference>
<evidence type="ECO:0000313" key="3">
    <source>
        <dbReference type="Proteomes" id="UP000001572"/>
    </source>
</evidence>
<dbReference type="InterPro" id="IPR010982">
    <property type="entry name" value="Lambda_DNA-bd_dom_sf"/>
</dbReference>
<dbReference type="InterPro" id="IPR001387">
    <property type="entry name" value="Cro/C1-type_HTH"/>
</dbReference>
<dbReference type="GO" id="GO:0003677">
    <property type="term" value="F:DNA binding"/>
    <property type="evidence" value="ECO:0007669"/>
    <property type="project" value="InterPro"/>
</dbReference>
<dbReference type="SUPFAM" id="SSF47413">
    <property type="entry name" value="lambda repressor-like DNA-binding domains"/>
    <property type="match status" value="1"/>
</dbReference>
<dbReference type="HOGENOM" id="CLU_1891762_0_0_9"/>
<reference evidence="3" key="1">
    <citation type="journal article" date="2016" name="Genome Announc.">
        <title>Complete genome sequence of Alkaliphilus metalliredigens strain QYMF, an alkaliphilic and metal-reducing bacterium isolated from borax-contaminated leachate ponds.</title>
        <authorList>
            <person name="Hwang C."/>
            <person name="Copeland A."/>
            <person name="Lucas S."/>
            <person name="Lapidus A."/>
            <person name="Barry K."/>
            <person name="Detter J.C."/>
            <person name="Glavina Del Rio T."/>
            <person name="Hammon N."/>
            <person name="Israni S."/>
            <person name="Dalin E."/>
            <person name="Tice H."/>
            <person name="Pitluck S."/>
            <person name="Chertkov O."/>
            <person name="Brettin T."/>
            <person name="Bruce D."/>
            <person name="Han C."/>
            <person name="Schmutz J."/>
            <person name="Larimer F."/>
            <person name="Land M.L."/>
            <person name="Hauser L."/>
            <person name="Kyrpides N."/>
            <person name="Mikhailova N."/>
            <person name="Ye Q."/>
            <person name="Zhou J."/>
            <person name="Richardson P."/>
            <person name="Fields M.W."/>
        </authorList>
    </citation>
    <scope>NUCLEOTIDE SEQUENCE [LARGE SCALE GENOMIC DNA]</scope>
    <source>
        <strain evidence="3">QYMF</strain>
    </source>
</reference>
<name>A6TLJ5_ALKMQ</name>
<sequence>MFTKNLEYSMMLLRIRFIVYLGGILVERAKILRSLIEETGLSIKAFSAKADIPYTTLRSILDRGIGNASVDNVMKICKTIGITVEELDSMVSGEARSQREASTIAAHLDGVDLTADEEEDLNKYIDFLLSRRKK</sequence>
<dbReference type="AlphaFoldDB" id="A6TLJ5"/>
<organism evidence="2 3">
    <name type="scientific">Alkaliphilus metalliredigens (strain QYMF)</name>
    <dbReference type="NCBI Taxonomy" id="293826"/>
    <lineage>
        <taxon>Bacteria</taxon>
        <taxon>Bacillati</taxon>
        <taxon>Bacillota</taxon>
        <taxon>Clostridia</taxon>
        <taxon>Peptostreptococcales</taxon>
        <taxon>Natronincolaceae</taxon>
        <taxon>Alkaliphilus</taxon>
    </lineage>
</organism>
<dbReference type="Pfam" id="PF13443">
    <property type="entry name" value="HTH_26"/>
    <property type="match status" value="1"/>
</dbReference>
<protein>
    <submittedName>
        <fullName evidence="2">Helix-turn-helix domain protein</fullName>
    </submittedName>
</protein>